<evidence type="ECO:0000259" key="9">
    <source>
        <dbReference type="PROSITE" id="PS50075"/>
    </source>
</evidence>
<dbReference type="GO" id="GO:0004315">
    <property type="term" value="F:3-oxoacyl-[acyl-carrier-protein] synthase activity"/>
    <property type="evidence" value="ECO:0007669"/>
    <property type="project" value="InterPro"/>
</dbReference>
<dbReference type="InterPro" id="IPR029063">
    <property type="entry name" value="SAM-dependent_MTases_sf"/>
</dbReference>
<dbReference type="PANTHER" id="PTHR45681">
    <property type="entry name" value="POLYKETIDE SYNTHASE 44-RELATED"/>
    <property type="match status" value="1"/>
</dbReference>
<dbReference type="GO" id="GO:0044550">
    <property type="term" value="P:secondary metabolite biosynthetic process"/>
    <property type="evidence" value="ECO:0007669"/>
    <property type="project" value="UniProtKB-ARBA"/>
</dbReference>
<dbReference type="InterPro" id="IPR020841">
    <property type="entry name" value="PKS_Beta-ketoAc_synthase_dom"/>
</dbReference>
<reference evidence="13" key="1">
    <citation type="submission" date="2021-02" db="EMBL/GenBank/DDBJ databases">
        <authorList>
            <person name="Nowell W R."/>
        </authorList>
    </citation>
    <scope>NUCLEOTIDE SEQUENCE</scope>
</reference>
<evidence type="ECO:0000259" key="10">
    <source>
        <dbReference type="PROSITE" id="PS52004"/>
    </source>
</evidence>
<dbReference type="InterPro" id="IPR016035">
    <property type="entry name" value="Acyl_Trfase/lysoPLipase"/>
</dbReference>
<dbReference type="InterPro" id="IPR049551">
    <property type="entry name" value="PKS_DH_C"/>
</dbReference>
<evidence type="ECO:0000256" key="4">
    <source>
        <dbReference type="ARBA" id="ARBA00022857"/>
    </source>
</evidence>
<dbReference type="Gene3D" id="3.10.129.110">
    <property type="entry name" value="Polyketide synthase dehydratase"/>
    <property type="match status" value="1"/>
</dbReference>
<dbReference type="GO" id="GO:0031177">
    <property type="term" value="F:phosphopantetheine binding"/>
    <property type="evidence" value="ECO:0007669"/>
    <property type="project" value="InterPro"/>
</dbReference>
<dbReference type="SUPFAM" id="SSF52151">
    <property type="entry name" value="FabD/lysophospholipase-like"/>
    <property type="match status" value="1"/>
</dbReference>
<organism evidence="13 15">
    <name type="scientific">Adineta ricciae</name>
    <name type="common">Rotifer</name>
    <dbReference type="NCBI Taxonomy" id="249248"/>
    <lineage>
        <taxon>Eukaryota</taxon>
        <taxon>Metazoa</taxon>
        <taxon>Spiralia</taxon>
        <taxon>Gnathifera</taxon>
        <taxon>Rotifera</taxon>
        <taxon>Eurotatoria</taxon>
        <taxon>Bdelloidea</taxon>
        <taxon>Adinetida</taxon>
        <taxon>Adinetidae</taxon>
        <taxon>Adineta</taxon>
    </lineage>
</organism>
<dbReference type="PROSITE" id="PS52019">
    <property type="entry name" value="PKS_MFAS_DH"/>
    <property type="match status" value="1"/>
</dbReference>
<dbReference type="GO" id="GO:0006633">
    <property type="term" value="P:fatty acid biosynthetic process"/>
    <property type="evidence" value="ECO:0007669"/>
    <property type="project" value="UniProtKB-UniPathway"/>
</dbReference>
<keyword evidence="2" id="KW-0597">Phosphoprotein</keyword>
<dbReference type="SUPFAM" id="SSF55048">
    <property type="entry name" value="Probable ACP-binding domain of malonyl-CoA ACP transacylase"/>
    <property type="match status" value="1"/>
</dbReference>
<dbReference type="Gene3D" id="3.40.47.10">
    <property type="match status" value="1"/>
</dbReference>
<feature type="region of interest" description="C-terminal hotdog fold" evidence="7">
    <location>
        <begin position="1133"/>
        <end position="1284"/>
    </location>
</feature>
<dbReference type="InterPro" id="IPR016036">
    <property type="entry name" value="Malonyl_transacylase_ACP-bd"/>
</dbReference>
<dbReference type="SMART" id="SM00825">
    <property type="entry name" value="PKS_KS"/>
    <property type="match status" value="1"/>
</dbReference>
<dbReference type="InterPro" id="IPR050444">
    <property type="entry name" value="Polyketide_Synthase"/>
</dbReference>
<dbReference type="Pfam" id="PF14765">
    <property type="entry name" value="PS-DH"/>
    <property type="match status" value="1"/>
</dbReference>
<dbReference type="Pfam" id="PF08240">
    <property type="entry name" value="ADH_N"/>
    <property type="match status" value="1"/>
</dbReference>
<comment type="caution">
    <text evidence="13">The sequence shown here is derived from an EMBL/GenBank/DDBJ whole genome shotgun (WGS) entry which is preliminary data.</text>
</comment>
<evidence type="ECO:0000256" key="2">
    <source>
        <dbReference type="ARBA" id="ARBA00022553"/>
    </source>
</evidence>
<evidence type="ECO:0000256" key="3">
    <source>
        <dbReference type="ARBA" id="ARBA00022679"/>
    </source>
</evidence>
<dbReference type="Pfam" id="PF23297">
    <property type="entry name" value="ACP_SdgA_C"/>
    <property type="match status" value="1"/>
</dbReference>
<keyword evidence="3" id="KW-0808">Transferase</keyword>
<dbReference type="Gene3D" id="3.40.50.720">
    <property type="entry name" value="NAD(P)-binding Rossmann-like Domain"/>
    <property type="match status" value="2"/>
</dbReference>
<dbReference type="SMART" id="SM00829">
    <property type="entry name" value="PKS_ER"/>
    <property type="match status" value="1"/>
</dbReference>
<dbReference type="InterPro" id="IPR036291">
    <property type="entry name" value="NAD(P)-bd_dom_sf"/>
</dbReference>
<dbReference type="InterPro" id="IPR020807">
    <property type="entry name" value="PKS_DH"/>
</dbReference>
<dbReference type="PROSITE" id="PS50075">
    <property type="entry name" value="CARRIER"/>
    <property type="match status" value="1"/>
</dbReference>
<dbReference type="InterPro" id="IPR036736">
    <property type="entry name" value="ACP-like_sf"/>
</dbReference>
<evidence type="ECO:0000256" key="1">
    <source>
        <dbReference type="ARBA" id="ARBA00022450"/>
    </source>
</evidence>
<evidence type="ECO:0000313" key="12">
    <source>
        <dbReference type="EMBL" id="CAF1168806.1"/>
    </source>
</evidence>
<dbReference type="InterPro" id="IPR014030">
    <property type="entry name" value="Ketoacyl_synth_N"/>
</dbReference>
<dbReference type="InterPro" id="IPR049900">
    <property type="entry name" value="PKS_mFAS_DH"/>
</dbReference>
<dbReference type="InterPro" id="IPR032821">
    <property type="entry name" value="PKS_assoc"/>
</dbReference>
<dbReference type="SUPFAM" id="SSF53335">
    <property type="entry name" value="S-adenosyl-L-methionine-dependent methyltransferases"/>
    <property type="match status" value="1"/>
</dbReference>
<dbReference type="Pfam" id="PF21089">
    <property type="entry name" value="PKS_DH_N"/>
    <property type="match status" value="1"/>
</dbReference>
<proteinExistence type="predicted"/>
<feature type="region of interest" description="Disordered" evidence="8">
    <location>
        <begin position="2707"/>
        <end position="2726"/>
    </location>
</feature>
<dbReference type="InterPro" id="IPR014031">
    <property type="entry name" value="Ketoacyl_synth_C"/>
</dbReference>
<dbReference type="InterPro" id="IPR013149">
    <property type="entry name" value="ADH-like_C"/>
</dbReference>
<keyword evidence="4" id="KW-0521">NADP</keyword>
<feature type="domain" description="Ketosynthase family 3 (KS3)" evidence="10">
    <location>
        <begin position="7"/>
        <end position="446"/>
    </location>
</feature>
<dbReference type="SMART" id="SM00823">
    <property type="entry name" value="PKS_PP"/>
    <property type="match status" value="1"/>
</dbReference>
<dbReference type="Pfam" id="PF00107">
    <property type="entry name" value="ADH_zinc_N"/>
    <property type="match status" value="1"/>
</dbReference>
<dbReference type="Pfam" id="PF00109">
    <property type="entry name" value="ketoacyl-synt"/>
    <property type="match status" value="1"/>
</dbReference>
<dbReference type="Gene3D" id="3.40.366.10">
    <property type="entry name" value="Malonyl-Coenzyme A Acyl Carrier Protein, domain 2"/>
    <property type="match status" value="1"/>
</dbReference>
<evidence type="ECO:0000256" key="7">
    <source>
        <dbReference type="PROSITE-ProRule" id="PRU01363"/>
    </source>
</evidence>
<dbReference type="Pfam" id="PF08659">
    <property type="entry name" value="KR"/>
    <property type="match status" value="1"/>
</dbReference>
<dbReference type="InterPro" id="IPR049552">
    <property type="entry name" value="PKS_DH_N"/>
</dbReference>
<dbReference type="SUPFAM" id="SSF50129">
    <property type="entry name" value="GroES-like"/>
    <property type="match status" value="1"/>
</dbReference>
<dbReference type="InterPro" id="IPR013968">
    <property type="entry name" value="PKS_KR"/>
</dbReference>
<dbReference type="Proteomes" id="UP000663852">
    <property type="component" value="Unassembled WGS sequence"/>
</dbReference>
<feature type="domain" description="PKS/mFAS DH" evidence="11">
    <location>
        <begin position="958"/>
        <end position="1284"/>
    </location>
</feature>
<dbReference type="SUPFAM" id="SSF47336">
    <property type="entry name" value="ACP-like"/>
    <property type="match status" value="1"/>
</dbReference>
<dbReference type="EMBL" id="CAJNOR010001592">
    <property type="protein sequence ID" value="CAF1168806.1"/>
    <property type="molecule type" value="Genomic_DNA"/>
</dbReference>
<evidence type="ECO:0000313" key="14">
    <source>
        <dbReference type="Proteomes" id="UP000663828"/>
    </source>
</evidence>
<dbReference type="InterPro" id="IPR042104">
    <property type="entry name" value="PKS_dehydratase_sf"/>
</dbReference>
<dbReference type="InterPro" id="IPR020843">
    <property type="entry name" value="ER"/>
</dbReference>
<dbReference type="InterPro" id="IPR020806">
    <property type="entry name" value="PKS_PP-bd"/>
</dbReference>
<dbReference type="Pfam" id="PF00698">
    <property type="entry name" value="Acyl_transf_1"/>
    <property type="match status" value="1"/>
</dbReference>
<dbReference type="SUPFAM" id="SSF51735">
    <property type="entry name" value="NAD(P)-binding Rossmann-fold domains"/>
    <property type="match status" value="3"/>
</dbReference>
<gene>
    <name evidence="13" type="ORF">EDS130_LOCUS42405</name>
    <name evidence="12" type="ORF">XAT740_LOCUS21909</name>
</gene>
<protein>
    <submittedName>
        <fullName evidence="13">Uncharacterized protein</fullName>
    </submittedName>
</protein>
<name>A0A815SS24_ADIRI</name>
<dbReference type="CDD" id="cd05195">
    <property type="entry name" value="enoyl_red"/>
    <property type="match status" value="1"/>
</dbReference>
<keyword evidence="1" id="KW-0596">Phosphopantetheine</keyword>
<dbReference type="SUPFAM" id="SSF53901">
    <property type="entry name" value="Thiolase-like"/>
    <property type="match status" value="1"/>
</dbReference>
<keyword evidence="14" id="KW-1185">Reference proteome</keyword>
<dbReference type="Pfam" id="PF16197">
    <property type="entry name" value="KAsynt_C_assoc"/>
    <property type="match status" value="1"/>
</dbReference>
<evidence type="ECO:0000256" key="8">
    <source>
        <dbReference type="SAM" id="MobiDB-lite"/>
    </source>
</evidence>
<dbReference type="Gene3D" id="3.90.180.10">
    <property type="entry name" value="Medium-chain alcohol dehydrogenases, catalytic domain"/>
    <property type="match status" value="1"/>
</dbReference>
<dbReference type="PROSITE" id="PS00606">
    <property type="entry name" value="KS3_1"/>
    <property type="match status" value="1"/>
</dbReference>
<dbReference type="EMBL" id="CAJNOJ010000615">
    <property type="protein sequence ID" value="CAF1497316.1"/>
    <property type="molecule type" value="Genomic_DNA"/>
</dbReference>
<dbReference type="UniPathway" id="UPA00094"/>
<evidence type="ECO:0000256" key="6">
    <source>
        <dbReference type="ARBA" id="ARBA00023315"/>
    </source>
</evidence>
<dbReference type="Gene3D" id="3.30.70.3290">
    <property type="match status" value="1"/>
</dbReference>
<evidence type="ECO:0000313" key="15">
    <source>
        <dbReference type="Proteomes" id="UP000663852"/>
    </source>
</evidence>
<dbReference type="SMART" id="SM00827">
    <property type="entry name" value="PKS_AT"/>
    <property type="match status" value="1"/>
</dbReference>
<feature type="active site" description="Proton donor; for dehydratase activity" evidence="7">
    <location>
        <position position="1194"/>
    </location>
</feature>
<dbReference type="PROSITE" id="PS52004">
    <property type="entry name" value="KS3_2"/>
    <property type="match status" value="1"/>
</dbReference>
<dbReference type="Pfam" id="PF02801">
    <property type="entry name" value="Ketoacyl-synt_C"/>
    <property type="match status" value="1"/>
</dbReference>
<feature type="active site" description="Proton acceptor; for dehydratase activity" evidence="7">
    <location>
        <position position="991"/>
    </location>
</feature>
<evidence type="ECO:0000259" key="11">
    <source>
        <dbReference type="PROSITE" id="PS52019"/>
    </source>
</evidence>
<dbReference type="OrthoDB" id="329835at2759"/>
<dbReference type="Proteomes" id="UP000663828">
    <property type="component" value="Unassembled WGS sequence"/>
</dbReference>
<dbReference type="InterPro" id="IPR001227">
    <property type="entry name" value="Ac_transferase_dom_sf"/>
</dbReference>
<dbReference type="SMART" id="SM00822">
    <property type="entry name" value="PKS_KR"/>
    <property type="match status" value="1"/>
</dbReference>
<dbReference type="GO" id="GO:0016491">
    <property type="term" value="F:oxidoreductase activity"/>
    <property type="evidence" value="ECO:0007669"/>
    <property type="project" value="InterPro"/>
</dbReference>
<dbReference type="Gene3D" id="3.40.50.150">
    <property type="entry name" value="Vaccinia Virus protein VP39"/>
    <property type="match status" value="1"/>
</dbReference>
<dbReference type="InterPro" id="IPR011032">
    <property type="entry name" value="GroES-like_sf"/>
</dbReference>
<dbReference type="CDD" id="cd00833">
    <property type="entry name" value="PKS"/>
    <property type="match status" value="1"/>
</dbReference>
<accession>A0A815SS24</accession>
<dbReference type="InterPro" id="IPR057326">
    <property type="entry name" value="KR_dom"/>
</dbReference>
<evidence type="ECO:0000313" key="13">
    <source>
        <dbReference type="EMBL" id="CAF1497316.1"/>
    </source>
</evidence>
<dbReference type="SMART" id="SM00826">
    <property type="entry name" value="PKS_DH"/>
    <property type="match status" value="1"/>
</dbReference>
<keyword evidence="6" id="KW-0012">Acyltransferase</keyword>
<evidence type="ECO:0000256" key="5">
    <source>
        <dbReference type="ARBA" id="ARBA00023268"/>
    </source>
</evidence>
<dbReference type="PANTHER" id="PTHR45681:SF6">
    <property type="entry name" value="POLYKETIDE SYNTHASE 37"/>
    <property type="match status" value="1"/>
</dbReference>
<feature type="domain" description="Carrier" evidence="9">
    <location>
        <begin position="2619"/>
        <end position="2694"/>
    </location>
</feature>
<sequence>MASNASFEPIAIVGIACEFAGDIHTPTEFWQALEERRSLDSEIPIERTDLMSYCAHMFNQDSGEFRRKLIRRGYFLPTSVLDTFDAGYFNLSDGDAVSMDPCHRLLMLKFVHLIDDACYTLEKIRGSRTAVYIGQFSNDHVMATLRLKPEQRTRYHCPNILLYNASARLSYHFDLHGPNVSLDTACSSSLQAVQFGVQALRAGEADMAVCGAVNTVLTPEQLLNFSSIGAIAVDGRSRAFSDDANGYAKGEGLGLVLLKRLSDAERDGDRIYCVLRDILSNHDGSENKNGYVVPSAAGQERLLNEIYTRTQYDKNRIFYAEAHGTGTQVGDPIEANTIGKFFQRSSIDPPLLIGSVKTSVGHTEGAAGIASLIKVCLSMKYRRIPPNMHFKTFNPKIEAQRYNLHVVQTIVPFPSFDPSNPNEYPVAISVSSFGIGGNNAHAIIEEYRPKQIPTITNEYNHSEQLQQYFLFLFSTKSGESLHKQVELFHAWLLQITVPDDEESFLAHISQQCLLKRTISYEHVAVFISANLTQLRQQLDSFISQHSSSGVITTKRLVLNNPRICFVFSGQGPQWWAMGRQLYSSEPVFRRWVQLISAEFLKINGGEYNILEEMIQKSEQESRINDTNIAQPALFSIQVALAALLLSWHIFPSAIVSHSAGEQAAAFVAGRLSLPEAICLVYHRSRLQHRNTRQGGRMLAVAMDEQEARDLLLQGVEDRVCVAVVNSPRSITLSGDEEIIDEIETILSTFYPKVFKARLRIQNAFHSHQMDRFGIKEEMLSTLQHIRGLPLQDKQMMFNINCAHVPFYSCVTGRLIDDNTPLDAEYWWSNVRQCIRFRDAIQTINNHGLIDTFLEISPHPVLGTSIRECYEKTTSTYPLILPTLKRKEDEQITLLTSIAQLSHSLDVWHHYLSSRSIQANGNMQHLFDTFPLYAFNLTPCWYESKESAIERRAYRIPQHPLLGVRQWSGHTSSTWRSLININLPEHAYLTQHKIRNSILLPATAFVEMALAACYQLLQVTASDDVPPPIAFENIEFIKVLSLSTHELTEVITQVVMPMREWFIYSRPWSASGQDCLRLSGMSCNDFVDSFDNQQALNTYSLREFTLHARGSIDIGPHLNIYASAAVRFDEQTANWPYIDNEMMYSHPSTRGFQYGPIFKVTNWAKCVTSKITSSVSPRNEEHKDNRYHLHPVVTDGSLQAPLFILPGEETFLPVSLGKMVIYGSTYNASEIICNVSYHSSLAGLSQEHAVTLDSAIFNSQDDIASPNTKPIAMFQMFKYQRQTSHWSPSNKSLIEKVNELVAAPNGEFTEYLPRIITTYCLQKKWSHIQIDTSKTVNLLPSLDILINNVDQAEKINDDINSQLTNSIQSLNVLTAKYALYALQYLSSLNNIQCINEHELKHHVRNDEPYFLWLFEAMFSLVRQYELIDQVGNPSLSMTNHLLQLSRKQILDQFPLLTSLLSLLNANGLQLGPILSGTQSVGDLFTNNKDNEQFLGDVLNIIASAKTHQFFQVLIDHLCIHHSERLRILIVGSGTSSITIPILEQLISFADQTDTYVDLLYVDLTETLLTEAEKTLQPILTKNNTKNKRISLSYHVYDVQAEFDESNITVEAYDVVFAANVLQTTVNVSHSVDSLRHFLVPGGLLCLLELTITHSYYDLLFGILAQWWRDRGSRAPLTLDQWVQVIQSANGFDLSIVSSKEDQFGNTLIVARKSTLRSTLLQLPEWQEQAWLVLGNPTNNTKDLFDTLLSHLPSSNNMLLQDDLNIEDICLKIKDMLAKYRQLHIVFTSPLELIALGQDSDEIVFKRQQELCNIFIRILQTIQQYRQTNACFPYIFLLTQNTQPINSNQRFNLSATPLIGLARSLRIEYGSHHIKLIDLQTTASTFTDSAFSTILIQHMINSRTVDDLEEIVLHQTVDNHIERFKWHYDLLSSKDPNELSADVETTIVPQKDADMNPFRLEVAPSRFVSDLKWTKQFPLTNTLLPGQILVRVHCVGLNFRDVLKARGLYPHTRKFAELDKDQPLYDRDTTIGSDLMGIVVHSNSNCFNIGDRVTGLHLFGTFNSHIITNELSVIRVSEDCLMSDEQLGSLPTAFLTALLSLKYRIQLKRSHIVLIHAATGATGQACIQYCQAVNAQVIATAGSEEKRRFLREHYGIEHVFNSRDLSFVNKIRCLFPDGVNVVVNSLSGPFLQESVKLLAAHGHFIELGKRDIFGRSNLSMFELREDCNFHVIDLALHGRDDPNNIQEMLRSMMEYYRTGLFKPIEPLTIFEPSDVVDAFTQCSLGQSIGKIVVRMTTSDKPLRIKKANSSLHTCADKLQQTMFPSLVCDNGTILISGGLGGLGLTMACWMIEKRNVKRIVLLSRRTLAQFEQSDHNPQLNEWIHLKEIATEYGALIEVAQVDVTQFDAVYELMKRLNETSYPVRGIIHSAVISDDKLLPKLKSETLARVKKPKVHGGWALHRASLMVQAPIHFFIMFSSLRNHLMDLGSSGYNAGNEFFEVLAQYRYQQLRLPALAVGLPAISGAGMFHRQKNLLSSLYSSQGLEILPTGVSFEIIERLFATQAYYTSPTIFAVNWQQLNAQKNHLSNHQLVEIVEQQINQIEATQISTTISDNLSKDTVETIVERTRVAVMRLLGMTSIARIDVDRSLISQGMDSLVAVSLCNWLVQEWGAFVALSEIFQGISINQIANQVHRKMNDRLEAAAILETTTSTDKNKSDMTEETEEAPKTNKTLSYNGMEKVISMLPVKHSKANMFYISHKATLETEFTQKLADNKSNVYVIHASNDTSNMDLCVQETITQIRRIQPRGPYSVSPATNESKDIVHATVKQLAQYAQANIMHQC</sequence>
<feature type="region of interest" description="N-terminal hotdog fold" evidence="7">
    <location>
        <begin position="958"/>
        <end position="1118"/>
    </location>
</feature>
<dbReference type="Gene3D" id="1.10.1200.10">
    <property type="entry name" value="ACP-like"/>
    <property type="match status" value="1"/>
</dbReference>
<dbReference type="InterPro" id="IPR018201">
    <property type="entry name" value="Ketoacyl_synth_AS"/>
</dbReference>
<dbReference type="InterPro" id="IPR014043">
    <property type="entry name" value="Acyl_transferase_dom"/>
</dbReference>
<dbReference type="InterPro" id="IPR013154">
    <property type="entry name" value="ADH-like_N"/>
</dbReference>
<dbReference type="InterPro" id="IPR009081">
    <property type="entry name" value="PP-bd_ACP"/>
</dbReference>
<keyword evidence="5" id="KW-0511">Multifunctional enzyme</keyword>
<dbReference type="InterPro" id="IPR016039">
    <property type="entry name" value="Thiolase-like"/>
</dbReference>